<dbReference type="Pfam" id="PF09820">
    <property type="entry name" value="AAA-ATPase_like"/>
    <property type="match status" value="1"/>
</dbReference>
<reference evidence="2" key="2">
    <citation type="submission" date="2021-04" db="EMBL/GenBank/DDBJ databases">
        <authorList>
            <person name="Gilroy R."/>
        </authorList>
    </citation>
    <scope>NUCLEOTIDE SEQUENCE</scope>
    <source>
        <strain evidence="2">USASDec5-558</strain>
    </source>
</reference>
<evidence type="ECO:0000259" key="1">
    <source>
        <dbReference type="Pfam" id="PF09820"/>
    </source>
</evidence>
<dbReference type="AlphaFoldDB" id="A0A9D2B0X5"/>
<reference evidence="2" key="1">
    <citation type="journal article" date="2021" name="PeerJ">
        <title>Extensive microbial diversity within the chicken gut microbiome revealed by metagenomics and culture.</title>
        <authorList>
            <person name="Gilroy R."/>
            <person name="Ravi A."/>
            <person name="Getino M."/>
            <person name="Pursley I."/>
            <person name="Horton D.L."/>
            <person name="Alikhan N.F."/>
            <person name="Baker D."/>
            <person name="Gharbi K."/>
            <person name="Hall N."/>
            <person name="Watson M."/>
            <person name="Adriaenssens E.M."/>
            <person name="Foster-Nyarko E."/>
            <person name="Jarju S."/>
            <person name="Secka A."/>
            <person name="Antonio M."/>
            <person name="Oren A."/>
            <person name="Chaudhuri R.R."/>
            <person name="La Ragione R."/>
            <person name="Hildebrand F."/>
            <person name="Pallen M.J."/>
        </authorList>
    </citation>
    <scope>NUCLEOTIDE SEQUENCE</scope>
    <source>
        <strain evidence="2">USASDec5-558</strain>
    </source>
</reference>
<evidence type="ECO:0000313" key="3">
    <source>
        <dbReference type="Proteomes" id="UP000886829"/>
    </source>
</evidence>
<feature type="domain" description="AAA-ATPase-like" evidence="1">
    <location>
        <begin position="42"/>
        <end position="217"/>
    </location>
</feature>
<dbReference type="EMBL" id="DXEV01000166">
    <property type="protein sequence ID" value="HIX57457.1"/>
    <property type="molecule type" value="Genomic_DNA"/>
</dbReference>
<dbReference type="Proteomes" id="UP000886829">
    <property type="component" value="Unassembled WGS sequence"/>
</dbReference>
<dbReference type="InterPro" id="IPR018631">
    <property type="entry name" value="AAA-ATPase-like_dom"/>
</dbReference>
<dbReference type="PANTHER" id="PTHR34825">
    <property type="entry name" value="CONSERVED PROTEIN, WITH A WEAK D-GALACTARATE DEHYDRATASE/ALTRONATE HYDROLASE DOMAIN"/>
    <property type="match status" value="1"/>
</dbReference>
<evidence type="ECO:0000313" key="2">
    <source>
        <dbReference type="EMBL" id="HIX57457.1"/>
    </source>
</evidence>
<organism evidence="2 3">
    <name type="scientific">Candidatus Anaerobiospirillum pullistercoris</name>
    <dbReference type="NCBI Taxonomy" id="2838452"/>
    <lineage>
        <taxon>Bacteria</taxon>
        <taxon>Pseudomonadati</taxon>
        <taxon>Pseudomonadota</taxon>
        <taxon>Gammaproteobacteria</taxon>
        <taxon>Aeromonadales</taxon>
        <taxon>Succinivibrionaceae</taxon>
        <taxon>Anaerobiospirillum</taxon>
    </lineage>
</organism>
<name>A0A9D2B0X5_9GAMM</name>
<dbReference type="PANTHER" id="PTHR34825:SF1">
    <property type="entry name" value="AAA-ATPASE-LIKE DOMAIN-CONTAINING PROTEIN"/>
    <property type="match status" value="1"/>
</dbReference>
<gene>
    <name evidence="2" type="ORF">H9850_08315</name>
</gene>
<accession>A0A9D2B0X5</accession>
<sequence length="434" mass="49670">MALNSVNNSHLHDVVFADRHYINKLAKLKDLINYLDKAPRLPNQNFFMLIRPRGFGLSLTNEAIESLLVRDEMLLDHLQNKLDNSLDLSDLGSYEVIHLSFSNPKANTLSSFMLILQETIQRQCWEHHVKNKGALALVSDLRQQMLFLICAISDNSKKQVVVLVDNYDVPIYSVRNIANPEERQQALALYFDMLSAFRQAGDRVKFCLLAGHVKFALSNNMSEGLPHIVDLSFSNIAATVMGFTIEEIKQSYEKDLARIAPQLGVTTSEYLDALQHCYGGFIFSDAKQEVLCPYSISRVLDNEGELYAYACDNHYTFLRQSLDEEEPDLNWLLDKDGQDQLFLEEVDLFPKGKQFGSLLLQQGFVSVKKITYPKADDHIMSWRYCYGLTNVEMQRAFKILMKQARPELRELAINPRIYHAGEEQYAIVSDKDHA</sequence>
<protein>
    <submittedName>
        <fullName evidence="2">AAA family ATPase</fullName>
    </submittedName>
</protein>
<comment type="caution">
    <text evidence="2">The sequence shown here is derived from an EMBL/GenBank/DDBJ whole genome shotgun (WGS) entry which is preliminary data.</text>
</comment>
<proteinExistence type="predicted"/>